<dbReference type="EMBL" id="CP076129">
    <property type="protein sequence ID" value="QWG09377.1"/>
    <property type="molecule type" value="Genomic_DNA"/>
</dbReference>
<evidence type="ECO:0000313" key="3">
    <source>
        <dbReference type="Proteomes" id="UP000682802"/>
    </source>
</evidence>
<evidence type="ECO:0000259" key="1">
    <source>
        <dbReference type="Pfam" id="PF12867"/>
    </source>
</evidence>
<evidence type="ECO:0000313" key="2">
    <source>
        <dbReference type="EMBL" id="QWG09377.1"/>
    </source>
</evidence>
<dbReference type="Gene3D" id="1.20.120.450">
    <property type="entry name" value="dinb family like domain"/>
    <property type="match status" value="1"/>
</dbReference>
<reference evidence="2 3" key="1">
    <citation type="submission" date="2021-05" db="EMBL/GenBank/DDBJ databases">
        <title>Comparative genomic studies on the polysaccharide-degrading batcterial strains of the Flammeovirga genus.</title>
        <authorList>
            <person name="Zewei F."/>
            <person name="Zheng Z."/>
            <person name="Yu L."/>
            <person name="Ruyue G."/>
            <person name="Yanhong M."/>
            <person name="Yuanyuan C."/>
            <person name="Jingyan G."/>
            <person name="Wenjun H."/>
        </authorList>
    </citation>
    <scope>NUCLEOTIDE SEQUENCE [LARGE SCALE GENOMIC DNA]</scope>
    <source>
        <strain evidence="2 3">YS10</strain>
    </source>
</reference>
<keyword evidence="3" id="KW-1185">Reference proteome</keyword>
<feature type="domain" description="DinB-like" evidence="1">
    <location>
        <begin position="11"/>
        <end position="155"/>
    </location>
</feature>
<protein>
    <submittedName>
        <fullName evidence="2">DinB family protein</fullName>
    </submittedName>
</protein>
<dbReference type="RefSeq" id="WP_144076052.1">
    <property type="nucleotide sequence ID" value="NZ_CP076129.1"/>
</dbReference>
<dbReference type="Pfam" id="PF12867">
    <property type="entry name" value="DinB_2"/>
    <property type="match status" value="1"/>
</dbReference>
<accession>A0ABX8H1B5</accession>
<gene>
    <name evidence="2" type="ORF">KM029_22485</name>
</gene>
<dbReference type="InterPro" id="IPR024775">
    <property type="entry name" value="DinB-like"/>
</dbReference>
<sequence length="172" mass="20052">MNTIEMLKVQTESTYKWVNTLLESIPFKEWDTIPDNLATNVTWQVGHLILSVNYHSIMAIKGPEPELYQKFPIQEYARLFIKADPAECIGLTDAEELLEHFKMVQKSSISIISQLLEEELEHKLEPTKVPHPVANNKFEALDWNNKHTMWHCGQLGILKRIVDQRYDFGLKF</sequence>
<organism evidence="2 3">
    <name type="scientific">Flammeovirga kamogawensis</name>
    <dbReference type="NCBI Taxonomy" id="373891"/>
    <lineage>
        <taxon>Bacteria</taxon>
        <taxon>Pseudomonadati</taxon>
        <taxon>Bacteroidota</taxon>
        <taxon>Cytophagia</taxon>
        <taxon>Cytophagales</taxon>
        <taxon>Flammeovirgaceae</taxon>
        <taxon>Flammeovirga</taxon>
    </lineage>
</organism>
<name>A0ABX8H1B5_9BACT</name>
<dbReference type="SUPFAM" id="SSF109854">
    <property type="entry name" value="DinB/YfiT-like putative metalloenzymes"/>
    <property type="match status" value="1"/>
</dbReference>
<dbReference type="InterPro" id="IPR034660">
    <property type="entry name" value="DinB/YfiT-like"/>
</dbReference>
<dbReference type="Proteomes" id="UP000682802">
    <property type="component" value="Chromosome 2"/>
</dbReference>
<proteinExistence type="predicted"/>